<sequence length="85" mass="9825">MTQLRVLTRHGALTAIPLTDCREPIQDFKVRYDSSDCFPSSGISIYSQYAYLLFTTYETGVRIEFQLARERRTSRSRKAGRQSGR</sequence>
<dbReference type="EMBL" id="VSRR010052327">
    <property type="protein sequence ID" value="MPC79877.1"/>
    <property type="molecule type" value="Genomic_DNA"/>
</dbReference>
<reference evidence="1 2" key="1">
    <citation type="submission" date="2019-05" db="EMBL/GenBank/DDBJ databases">
        <title>Another draft genome of Portunus trituberculatus and its Hox gene families provides insights of decapod evolution.</title>
        <authorList>
            <person name="Jeong J.-H."/>
            <person name="Song I."/>
            <person name="Kim S."/>
            <person name="Choi T."/>
            <person name="Kim D."/>
            <person name="Ryu S."/>
            <person name="Kim W."/>
        </authorList>
    </citation>
    <scope>NUCLEOTIDE SEQUENCE [LARGE SCALE GENOMIC DNA]</scope>
    <source>
        <tissue evidence="1">Muscle</tissue>
    </source>
</reference>
<evidence type="ECO:0000313" key="2">
    <source>
        <dbReference type="Proteomes" id="UP000324222"/>
    </source>
</evidence>
<keyword evidence="2" id="KW-1185">Reference proteome</keyword>
<comment type="caution">
    <text evidence="1">The sequence shown here is derived from an EMBL/GenBank/DDBJ whole genome shotgun (WGS) entry which is preliminary data.</text>
</comment>
<protein>
    <submittedName>
        <fullName evidence="1">Uncharacterized protein</fullName>
    </submittedName>
</protein>
<gene>
    <name evidence="1" type="ORF">E2C01_074430</name>
</gene>
<evidence type="ECO:0000313" key="1">
    <source>
        <dbReference type="EMBL" id="MPC79877.1"/>
    </source>
</evidence>
<proteinExistence type="predicted"/>
<dbReference type="AlphaFoldDB" id="A0A5B7IEA2"/>
<organism evidence="1 2">
    <name type="scientific">Portunus trituberculatus</name>
    <name type="common">Swimming crab</name>
    <name type="synonym">Neptunus trituberculatus</name>
    <dbReference type="NCBI Taxonomy" id="210409"/>
    <lineage>
        <taxon>Eukaryota</taxon>
        <taxon>Metazoa</taxon>
        <taxon>Ecdysozoa</taxon>
        <taxon>Arthropoda</taxon>
        <taxon>Crustacea</taxon>
        <taxon>Multicrustacea</taxon>
        <taxon>Malacostraca</taxon>
        <taxon>Eumalacostraca</taxon>
        <taxon>Eucarida</taxon>
        <taxon>Decapoda</taxon>
        <taxon>Pleocyemata</taxon>
        <taxon>Brachyura</taxon>
        <taxon>Eubrachyura</taxon>
        <taxon>Portunoidea</taxon>
        <taxon>Portunidae</taxon>
        <taxon>Portuninae</taxon>
        <taxon>Portunus</taxon>
    </lineage>
</organism>
<accession>A0A5B7IEA2</accession>
<name>A0A5B7IEA2_PORTR</name>
<dbReference type="Proteomes" id="UP000324222">
    <property type="component" value="Unassembled WGS sequence"/>
</dbReference>